<feature type="compositionally biased region" description="Gly residues" evidence="1">
    <location>
        <begin position="56"/>
        <end position="69"/>
    </location>
</feature>
<dbReference type="OrthoDB" id="3267789at2759"/>
<organism evidence="2 3">
    <name type="scientific">Athelia psychrophila</name>
    <dbReference type="NCBI Taxonomy" id="1759441"/>
    <lineage>
        <taxon>Eukaryota</taxon>
        <taxon>Fungi</taxon>
        <taxon>Dikarya</taxon>
        <taxon>Basidiomycota</taxon>
        <taxon>Agaricomycotina</taxon>
        <taxon>Agaricomycetes</taxon>
        <taxon>Agaricomycetidae</taxon>
        <taxon>Atheliales</taxon>
        <taxon>Atheliaceae</taxon>
        <taxon>Athelia</taxon>
    </lineage>
</organism>
<feature type="compositionally biased region" description="Basic and acidic residues" evidence="1">
    <location>
        <begin position="45"/>
        <end position="55"/>
    </location>
</feature>
<feature type="region of interest" description="Disordered" evidence="1">
    <location>
        <begin position="412"/>
        <end position="537"/>
    </location>
</feature>
<protein>
    <submittedName>
        <fullName evidence="2">Uncharacterized protein</fullName>
    </submittedName>
</protein>
<name>A0A166N272_9AGAM</name>
<dbReference type="Proteomes" id="UP000076532">
    <property type="component" value="Unassembled WGS sequence"/>
</dbReference>
<feature type="region of interest" description="Disordered" evidence="1">
    <location>
        <begin position="316"/>
        <end position="343"/>
    </location>
</feature>
<proteinExistence type="predicted"/>
<evidence type="ECO:0000313" key="3">
    <source>
        <dbReference type="Proteomes" id="UP000076532"/>
    </source>
</evidence>
<keyword evidence="3" id="KW-1185">Reference proteome</keyword>
<feature type="compositionally biased region" description="Low complexity" evidence="1">
    <location>
        <begin position="449"/>
        <end position="468"/>
    </location>
</feature>
<feature type="region of interest" description="Disordered" evidence="1">
    <location>
        <begin position="1"/>
        <end position="221"/>
    </location>
</feature>
<dbReference type="STRING" id="436010.A0A166N272"/>
<sequence>MATPATRTAPAPSAGTPGPGPASSRPRDLSGLRNGDAGSAFRGTKGRDGNPDRGGGRGGNRNGRGGRGTNGPSRTRAGTEPNTPKADPSPLKVEVPVETKPAAGTVASSSPSAEKPAAGAKNPNPKPKVPSRRGSRNVPAVAVAPPSPTVEATPPSATRPKNPPRQRPTQSKVAANPVRQSLSIDAAMSQSSLRPQKARTGPPTPTIVKDVPPHLSSASAAPEVTTFDMKHDIDALVEHMRSAAMSDSLRPTTPGSHIDWAGDDDDSLPDLNDWGVTTSYSKAAVEMSPILVDNLKPLPEAVTRIKTEAAADSIAATPTEQNPSLQPTSVPAPPAVSPQSAKVTLHPSLPAKPALPKFAEKPKAKVVQVPARVTVTLAQSAAQADKPAAQVEPPAATAEKFPQVPVVKLPTSTASENTVTISDAEAAEDTEFAVEKSTKNTGLSASMHAPSPLSESSSSPTLSTANPPSTAPPTGPRSFTPTHQRAHTVGRSHPLSPPANQRFPRAGAPPRGGFHNRTHSSPPAGPDSTPRVHTRPVLTNDALSRLMKTVVNGNNPIKAREVIAATE</sequence>
<feature type="compositionally biased region" description="Polar residues" evidence="1">
    <location>
        <begin position="412"/>
        <end position="421"/>
    </location>
</feature>
<feature type="compositionally biased region" description="Polar residues" evidence="1">
    <location>
        <begin position="167"/>
        <end position="194"/>
    </location>
</feature>
<gene>
    <name evidence="2" type="ORF">FIBSPDRAFT_416298</name>
</gene>
<evidence type="ECO:0000313" key="2">
    <source>
        <dbReference type="EMBL" id="KZP24573.1"/>
    </source>
</evidence>
<dbReference type="AlphaFoldDB" id="A0A166N272"/>
<feature type="compositionally biased region" description="Low complexity" evidence="1">
    <location>
        <begin position="138"/>
        <end position="158"/>
    </location>
</feature>
<dbReference type="EMBL" id="KV417525">
    <property type="protein sequence ID" value="KZP24573.1"/>
    <property type="molecule type" value="Genomic_DNA"/>
</dbReference>
<feature type="compositionally biased region" description="Low complexity" evidence="1">
    <location>
        <begin position="107"/>
        <end position="123"/>
    </location>
</feature>
<accession>A0A166N272</accession>
<feature type="compositionally biased region" description="Low complexity" evidence="1">
    <location>
        <begin position="1"/>
        <end position="24"/>
    </location>
</feature>
<feature type="compositionally biased region" description="Polar residues" evidence="1">
    <location>
        <begin position="316"/>
        <end position="326"/>
    </location>
</feature>
<evidence type="ECO:0000256" key="1">
    <source>
        <dbReference type="SAM" id="MobiDB-lite"/>
    </source>
</evidence>
<reference evidence="2 3" key="1">
    <citation type="journal article" date="2016" name="Mol. Biol. Evol.">
        <title>Comparative Genomics of Early-Diverging Mushroom-Forming Fungi Provides Insights into the Origins of Lignocellulose Decay Capabilities.</title>
        <authorList>
            <person name="Nagy L.G."/>
            <person name="Riley R."/>
            <person name="Tritt A."/>
            <person name="Adam C."/>
            <person name="Daum C."/>
            <person name="Floudas D."/>
            <person name="Sun H."/>
            <person name="Yadav J.S."/>
            <person name="Pangilinan J."/>
            <person name="Larsson K.H."/>
            <person name="Matsuura K."/>
            <person name="Barry K."/>
            <person name="Labutti K."/>
            <person name="Kuo R."/>
            <person name="Ohm R.A."/>
            <person name="Bhattacharya S.S."/>
            <person name="Shirouzu T."/>
            <person name="Yoshinaga Y."/>
            <person name="Martin F.M."/>
            <person name="Grigoriev I.V."/>
            <person name="Hibbett D.S."/>
        </authorList>
    </citation>
    <scope>NUCLEOTIDE SEQUENCE [LARGE SCALE GENOMIC DNA]</scope>
    <source>
        <strain evidence="2 3">CBS 109695</strain>
    </source>
</reference>